<evidence type="ECO:0008006" key="3">
    <source>
        <dbReference type="Google" id="ProtNLM"/>
    </source>
</evidence>
<dbReference type="OrthoDB" id="295069at2157"/>
<organism evidence="1 2">
    <name type="scientific">Natronorubrum thiooxidans</name>
    <dbReference type="NCBI Taxonomy" id="308853"/>
    <lineage>
        <taxon>Archaea</taxon>
        <taxon>Methanobacteriati</taxon>
        <taxon>Methanobacteriota</taxon>
        <taxon>Stenosarchaea group</taxon>
        <taxon>Halobacteria</taxon>
        <taxon>Halobacteriales</taxon>
        <taxon>Natrialbaceae</taxon>
        <taxon>Natronorubrum</taxon>
    </lineage>
</organism>
<dbReference type="Proteomes" id="UP000185936">
    <property type="component" value="Unassembled WGS sequence"/>
</dbReference>
<reference evidence="2" key="1">
    <citation type="submission" date="2017-01" db="EMBL/GenBank/DDBJ databases">
        <authorList>
            <person name="Varghese N."/>
            <person name="Submissions S."/>
        </authorList>
    </citation>
    <scope>NUCLEOTIDE SEQUENCE [LARGE SCALE GENOMIC DNA]</scope>
    <source>
        <strain evidence="2">type strain: HArc-</strain>
    </source>
</reference>
<dbReference type="AlphaFoldDB" id="A0A1N7DGQ7"/>
<gene>
    <name evidence="1" type="ORF">SAMN05421752_102238</name>
</gene>
<dbReference type="RefSeq" id="WP_173834841.1">
    <property type="nucleotide sequence ID" value="NZ_FTNR01000002.1"/>
</dbReference>
<protein>
    <recommendedName>
        <fullName evidence="3">Zinc-ribbon domain-containing protein</fullName>
    </recommendedName>
</protein>
<accession>A0A1N7DGQ7</accession>
<dbReference type="Gene3D" id="2.20.28.30">
    <property type="entry name" value="RNA polymerase ii, chain L"/>
    <property type="match status" value="1"/>
</dbReference>
<proteinExistence type="predicted"/>
<keyword evidence="2" id="KW-1185">Reference proteome</keyword>
<name>A0A1N7DGQ7_9EURY</name>
<sequence>MIVDWIKQHTEGVRHAPVHYECRRCGKTLTADDTTCPLCGSDEIATIPL</sequence>
<dbReference type="STRING" id="308853.SAMN05421752_102238"/>
<evidence type="ECO:0000313" key="1">
    <source>
        <dbReference type="EMBL" id="SIR74970.1"/>
    </source>
</evidence>
<evidence type="ECO:0000313" key="2">
    <source>
        <dbReference type="Proteomes" id="UP000185936"/>
    </source>
</evidence>
<dbReference type="EMBL" id="FTNR01000002">
    <property type="protein sequence ID" value="SIR74970.1"/>
    <property type="molecule type" value="Genomic_DNA"/>
</dbReference>